<dbReference type="Pfam" id="PF14044">
    <property type="entry name" value="NETI"/>
    <property type="match status" value="1"/>
</dbReference>
<keyword evidence="2" id="KW-1185">Reference proteome</keyword>
<dbReference type="KEGG" id="ble:BleG1_0992"/>
<dbReference type="Proteomes" id="UP000027142">
    <property type="component" value="Chromosome"/>
</dbReference>
<dbReference type="PATRIC" id="fig|1246626.3.peg.996"/>
<dbReference type="AlphaFoldDB" id="A0A060LUY8"/>
<proteinExistence type="predicted"/>
<gene>
    <name evidence="1" type="ORF">BleG1_0992</name>
</gene>
<dbReference type="InterPro" id="IPR025930">
    <property type="entry name" value="NETI"/>
</dbReference>
<dbReference type="STRING" id="1246626.BleG1_0992"/>
<dbReference type="eggNOG" id="ENOG5033A0C">
    <property type="taxonomic scope" value="Bacteria"/>
</dbReference>
<sequence>MKKKQRFEVKDDETIDECLQRMQQLGYQPIKRMEKPVFTEVKGKDPVWKKQQIMFEGILIESQQEKS</sequence>
<evidence type="ECO:0000313" key="2">
    <source>
        <dbReference type="Proteomes" id="UP000027142"/>
    </source>
</evidence>
<dbReference type="OrthoDB" id="2354098at2"/>
<name>A0A060LUY8_9BACI</name>
<organism evidence="1 2">
    <name type="scientific">Shouchella lehensis G1</name>
    <dbReference type="NCBI Taxonomy" id="1246626"/>
    <lineage>
        <taxon>Bacteria</taxon>
        <taxon>Bacillati</taxon>
        <taxon>Bacillota</taxon>
        <taxon>Bacilli</taxon>
        <taxon>Bacillales</taxon>
        <taxon>Bacillaceae</taxon>
        <taxon>Shouchella</taxon>
    </lineage>
</organism>
<dbReference type="HOGENOM" id="CLU_199671_0_0_9"/>
<evidence type="ECO:0008006" key="3">
    <source>
        <dbReference type="Google" id="ProtNLM"/>
    </source>
</evidence>
<dbReference type="EMBL" id="CP003923">
    <property type="protein sequence ID" value="AIC93595.1"/>
    <property type="molecule type" value="Genomic_DNA"/>
</dbReference>
<reference evidence="1 2" key="1">
    <citation type="journal article" date="2014" name="Gene">
        <title>A comparative genomic analysis of the alkalitolerant soil bacterium Bacillus lehensis G1.</title>
        <authorList>
            <person name="Noor Y.M."/>
            <person name="Samsulrizal N.H."/>
            <person name="Jema'on N.A."/>
            <person name="Low K.O."/>
            <person name="Ramli A.N."/>
            <person name="Alias N.I."/>
            <person name="Damis S.I."/>
            <person name="Fuzi S.F."/>
            <person name="Isa M.N."/>
            <person name="Murad A.M."/>
            <person name="Raih M.F."/>
            <person name="Bakar F.D."/>
            <person name="Najimudin N."/>
            <person name="Mahadi N.M."/>
            <person name="Illias R.M."/>
        </authorList>
    </citation>
    <scope>NUCLEOTIDE SEQUENCE [LARGE SCALE GENOMIC DNA]</scope>
    <source>
        <strain evidence="1 2">G1</strain>
    </source>
</reference>
<accession>A0A060LUY8</accession>
<dbReference type="RefSeq" id="WP_038477851.1">
    <property type="nucleotide sequence ID" value="NZ_CP003923.1"/>
</dbReference>
<evidence type="ECO:0000313" key="1">
    <source>
        <dbReference type="EMBL" id="AIC93595.1"/>
    </source>
</evidence>
<protein>
    <recommendedName>
        <fullName evidence="3">NETI motif-containing protein</fullName>
    </recommendedName>
</protein>